<name>A0A833Y823_JUGRE</name>
<evidence type="ECO:0000313" key="1">
    <source>
        <dbReference type="EMBL" id="KAF5481403.1"/>
    </source>
</evidence>
<dbReference type="AlphaFoldDB" id="A0A833Y823"/>
<organism evidence="1 2">
    <name type="scientific">Juglans regia</name>
    <name type="common">English walnut</name>
    <dbReference type="NCBI Taxonomy" id="51240"/>
    <lineage>
        <taxon>Eukaryota</taxon>
        <taxon>Viridiplantae</taxon>
        <taxon>Streptophyta</taxon>
        <taxon>Embryophyta</taxon>
        <taxon>Tracheophyta</taxon>
        <taxon>Spermatophyta</taxon>
        <taxon>Magnoliopsida</taxon>
        <taxon>eudicotyledons</taxon>
        <taxon>Gunneridae</taxon>
        <taxon>Pentapetalae</taxon>
        <taxon>rosids</taxon>
        <taxon>fabids</taxon>
        <taxon>Fagales</taxon>
        <taxon>Juglandaceae</taxon>
        <taxon>Juglans</taxon>
    </lineage>
</organism>
<proteinExistence type="predicted"/>
<reference evidence="1" key="2">
    <citation type="submission" date="2020-03" db="EMBL/GenBank/DDBJ databases">
        <title>Walnut 2.0.</title>
        <authorList>
            <person name="Marrano A."/>
            <person name="Britton M."/>
            <person name="Zimin A.V."/>
            <person name="Zaini P.A."/>
            <person name="Workman R."/>
            <person name="Puiu D."/>
            <person name="Bianco L."/>
            <person name="Allen B.J."/>
            <person name="Troggio M."/>
            <person name="Leslie C.A."/>
            <person name="Timp W."/>
            <person name="Dendekar A."/>
            <person name="Salzberg S.L."/>
            <person name="Neale D.B."/>
        </authorList>
    </citation>
    <scope>NUCLEOTIDE SEQUENCE</scope>
    <source>
        <tissue evidence="1">Leaves</tissue>
    </source>
</reference>
<dbReference type="EMBL" id="LIHL02000001">
    <property type="protein sequence ID" value="KAF5481403.1"/>
    <property type="molecule type" value="Genomic_DNA"/>
</dbReference>
<dbReference type="Gramene" id="Jr01_22270_p1">
    <property type="protein sequence ID" value="cds.Jr01_22270_p1"/>
    <property type="gene ID" value="Jr01_22270"/>
</dbReference>
<dbReference type="PANTHER" id="PTHR11439:SF498">
    <property type="entry name" value="DNAK FAMILY PROTEIN"/>
    <property type="match status" value="1"/>
</dbReference>
<protein>
    <recommendedName>
        <fullName evidence="3">Reverse transcriptase Ty1/copia-type domain-containing protein</fullName>
    </recommendedName>
</protein>
<accession>A0A833Y823</accession>
<comment type="caution">
    <text evidence="1">The sequence shown here is derived from an EMBL/GenBank/DDBJ whole genome shotgun (WGS) entry which is preliminary data.</text>
</comment>
<evidence type="ECO:0008006" key="3">
    <source>
        <dbReference type="Google" id="ProtNLM"/>
    </source>
</evidence>
<dbReference type="Proteomes" id="UP000619265">
    <property type="component" value="Unassembled WGS sequence"/>
</dbReference>
<evidence type="ECO:0000313" key="2">
    <source>
        <dbReference type="Proteomes" id="UP000619265"/>
    </source>
</evidence>
<gene>
    <name evidence="1" type="ORF">F2P56_002056</name>
</gene>
<reference evidence="1" key="1">
    <citation type="submission" date="2015-10" db="EMBL/GenBank/DDBJ databases">
        <authorList>
            <person name="Martinez-Garcia P.J."/>
            <person name="Crepeau M.W."/>
            <person name="Puiu D."/>
            <person name="Gonzalez-Ibeas D."/>
            <person name="Whalen J."/>
            <person name="Stevens K."/>
            <person name="Paul R."/>
            <person name="Butterfield T."/>
            <person name="Britton M."/>
            <person name="Reagan R."/>
            <person name="Chakraborty S."/>
            <person name="Walawage S.L."/>
            <person name="Vasquez-Gross H.A."/>
            <person name="Cardeno C."/>
            <person name="Famula R."/>
            <person name="Pratt K."/>
            <person name="Kuruganti S."/>
            <person name="Aradhya M.K."/>
            <person name="Leslie C.A."/>
            <person name="Dandekar A.M."/>
            <person name="Salzberg S.L."/>
            <person name="Wegrzyn J.L."/>
            <person name="Langley C.H."/>
            <person name="Neale D.B."/>
        </authorList>
    </citation>
    <scope>NUCLEOTIDE SEQUENCE</scope>
    <source>
        <tissue evidence="1">Leaves</tissue>
    </source>
</reference>
<dbReference type="PANTHER" id="PTHR11439">
    <property type="entry name" value="GAG-POL-RELATED RETROTRANSPOSON"/>
    <property type="match status" value="1"/>
</dbReference>
<sequence length="159" mass="17956">MASELRALEENPTWTLEPLPLGNDLSQVSYFKSVISTHFKTKDFGPLKYFLGPEVARSPLSIFLNQQKYALPMEQNLKLNDTDGDLLPNLAPYRRLVGHLIYLTITKPDIIFAALQAKAFSFLPLIHVSAYTDFDWASYPTTRHSTTGFFILLGSSPIF</sequence>